<accession>A0AAV0B0T8</accession>
<evidence type="ECO:0000313" key="1">
    <source>
        <dbReference type="EMBL" id="CAH7675012.1"/>
    </source>
</evidence>
<protein>
    <submittedName>
        <fullName evidence="1">Expressed protein</fullName>
    </submittedName>
</protein>
<evidence type="ECO:0000313" key="2">
    <source>
        <dbReference type="Proteomes" id="UP001153365"/>
    </source>
</evidence>
<organism evidence="1 2">
    <name type="scientific">Phakopsora pachyrhizi</name>
    <name type="common">Asian soybean rust disease fungus</name>
    <dbReference type="NCBI Taxonomy" id="170000"/>
    <lineage>
        <taxon>Eukaryota</taxon>
        <taxon>Fungi</taxon>
        <taxon>Dikarya</taxon>
        <taxon>Basidiomycota</taxon>
        <taxon>Pucciniomycotina</taxon>
        <taxon>Pucciniomycetes</taxon>
        <taxon>Pucciniales</taxon>
        <taxon>Phakopsoraceae</taxon>
        <taxon>Phakopsora</taxon>
    </lineage>
</organism>
<dbReference type="Proteomes" id="UP001153365">
    <property type="component" value="Unassembled WGS sequence"/>
</dbReference>
<comment type="caution">
    <text evidence="1">The sequence shown here is derived from an EMBL/GenBank/DDBJ whole genome shotgun (WGS) entry which is preliminary data.</text>
</comment>
<gene>
    <name evidence="1" type="ORF">PPACK8108_LOCUS9975</name>
</gene>
<keyword evidence="2" id="KW-1185">Reference proteome</keyword>
<dbReference type="EMBL" id="CALTRL010002208">
    <property type="protein sequence ID" value="CAH7675012.1"/>
    <property type="molecule type" value="Genomic_DNA"/>
</dbReference>
<reference evidence="1" key="1">
    <citation type="submission" date="2022-06" db="EMBL/GenBank/DDBJ databases">
        <authorList>
            <consortium name="SYNGENTA / RWTH Aachen University"/>
        </authorList>
    </citation>
    <scope>NUCLEOTIDE SEQUENCE</scope>
</reference>
<proteinExistence type="predicted"/>
<sequence length="447" mass="52947">MNKILFLAVSKSEAGVLLKASKDVEDTNQNILEEKHIELLTKLQDLRKEFHNSSDKKVYSNLQSLLNNLKDYYSKDRSQMNLNDDVSLLSNKKLEDLILKDFDKVFEHISPNFYSDFNIENSPATPFAFHIIDWLALNELGKRTLLYELLKNGKVMEGLDWYTSSQIILKRGYIDFFKTDNIKSHILKHQDLEGIRNLLKYLDKIHWMKLELGFIRAHLIPFLDKNTIDPFVNWNTVSGFEEILKAMEEAHGFDPVWLKALSMDSKSKNAPMFFVEKVFVLHALSYCQKYFKNFNLEKPMTRKVEYFKRSFDLFRKQLMMYEELVDSENVSKVLLPDELSILHYVFRFKRSTMEEKIIRLLNTPAEPEIEFAKAVEDLDKNWKSKFVQQCGVLDKTQKDIKKFYSSVWISPSDEEFIYWVNDPQYRRFNNELFALNELFMEIQGFLI</sequence>
<dbReference type="AlphaFoldDB" id="A0AAV0B0T8"/>
<name>A0AAV0B0T8_PHAPC</name>